<proteinExistence type="predicted"/>
<accession>A0ABW2YDQ3</accession>
<dbReference type="Proteomes" id="UP001597110">
    <property type="component" value="Unassembled WGS sequence"/>
</dbReference>
<name>A0ABW2YDQ3_9GAMM</name>
<evidence type="ECO:0000313" key="2">
    <source>
        <dbReference type="Proteomes" id="UP001597110"/>
    </source>
</evidence>
<gene>
    <name evidence="1" type="ORF">ACFQ0E_13830</name>
</gene>
<sequence length="49" mass="5551">MERASAAPEASQPVESMHRIDSLHRFSALYSIIESHHHRAERTHAGLDD</sequence>
<dbReference type="EMBL" id="JBHTIF010000002">
    <property type="protein sequence ID" value="MFD0726677.1"/>
    <property type="molecule type" value="Genomic_DNA"/>
</dbReference>
<organism evidence="1 2">
    <name type="scientific">Lysobacter brunescens</name>
    <dbReference type="NCBI Taxonomy" id="262323"/>
    <lineage>
        <taxon>Bacteria</taxon>
        <taxon>Pseudomonadati</taxon>
        <taxon>Pseudomonadota</taxon>
        <taxon>Gammaproteobacteria</taxon>
        <taxon>Lysobacterales</taxon>
        <taxon>Lysobacteraceae</taxon>
        <taxon>Lysobacter</taxon>
    </lineage>
</organism>
<comment type="caution">
    <text evidence="1">The sequence shown here is derived from an EMBL/GenBank/DDBJ whole genome shotgun (WGS) entry which is preliminary data.</text>
</comment>
<reference evidence="2" key="1">
    <citation type="journal article" date="2019" name="Int. J. Syst. Evol. Microbiol.">
        <title>The Global Catalogue of Microorganisms (GCM) 10K type strain sequencing project: providing services to taxonomists for standard genome sequencing and annotation.</title>
        <authorList>
            <consortium name="The Broad Institute Genomics Platform"/>
            <consortium name="The Broad Institute Genome Sequencing Center for Infectious Disease"/>
            <person name="Wu L."/>
            <person name="Ma J."/>
        </authorList>
    </citation>
    <scope>NUCLEOTIDE SEQUENCE [LARGE SCALE GENOMIC DNA]</scope>
    <source>
        <strain evidence="2">CCUG 55585</strain>
    </source>
</reference>
<keyword evidence="2" id="KW-1185">Reference proteome</keyword>
<evidence type="ECO:0000313" key="1">
    <source>
        <dbReference type="EMBL" id="MFD0726677.1"/>
    </source>
</evidence>
<protein>
    <submittedName>
        <fullName evidence="1">Uncharacterized protein</fullName>
    </submittedName>
</protein>